<dbReference type="Pfam" id="PF08281">
    <property type="entry name" value="Sigma70_r4_2"/>
    <property type="match status" value="1"/>
</dbReference>
<comment type="similarity">
    <text evidence="1">Belongs to the sigma-70 factor family. ECF subfamily.</text>
</comment>
<dbReference type="InterPro" id="IPR013249">
    <property type="entry name" value="RNA_pol_sigma70_r4_t2"/>
</dbReference>
<keyword evidence="3" id="KW-0731">Sigma factor</keyword>
<protein>
    <submittedName>
        <fullName evidence="7">Sigma factor</fullName>
    </submittedName>
</protein>
<sequence length="257" mass="28352">MDAHLTETRQSRETAGTSVTALDDATWVFVRARPGLLALARQILGNAHEAEDVIQETWLRWQGADRTAVSNPSALLRTTTVRLAINVVQSAWKRRESCVGPSFPDRMDCDANPEAVAERQDAVERAVLLLMETLTPRQRAAYVLRKGFGYPYARIAETLHLSVVNTCRQVRAGDGSGSRPPQCGREDVHALAEVREFLAQFRDPGTKVGGFFGQRYEGGSEVDAVLIDAVLIDQGHHASMTLRVNNAKDLKVALSFR</sequence>
<evidence type="ECO:0000313" key="7">
    <source>
        <dbReference type="EMBL" id="MEU3781889.1"/>
    </source>
</evidence>
<dbReference type="InterPro" id="IPR052704">
    <property type="entry name" value="ECF_Sigma-70_Domain"/>
</dbReference>
<reference evidence="7 8" key="1">
    <citation type="submission" date="2024-06" db="EMBL/GenBank/DDBJ databases">
        <title>The Natural Products Discovery Center: Release of the First 8490 Sequenced Strains for Exploring Actinobacteria Biosynthetic Diversity.</title>
        <authorList>
            <person name="Kalkreuter E."/>
            <person name="Kautsar S.A."/>
            <person name="Yang D."/>
            <person name="Bader C.D."/>
            <person name="Teijaro C.N."/>
            <person name="Fluegel L."/>
            <person name="Davis C.M."/>
            <person name="Simpson J.R."/>
            <person name="Lauterbach L."/>
            <person name="Steele A.D."/>
            <person name="Gui C."/>
            <person name="Meng S."/>
            <person name="Li G."/>
            <person name="Viehrig K."/>
            <person name="Ye F."/>
            <person name="Su P."/>
            <person name="Kiefer A.F."/>
            <person name="Nichols A."/>
            <person name="Cepeda A.J."/>
            <person name="Yan W."/>
            <person name="Fan B."/>
            <person name="Jiang Y."/>
            <person name="Adhikari A."/>
            <person name="Zheng C.-J."/>
            <person name="Schuster L."/>
            <person name="Cowan T.M."/>
            <person name="Smanski M.J."/>
            <person name="Chevrette M.G."/>
            <person name="De Carvalho L.P.S."/>
            <person name="Shen B."/>
        </authorList>
    </citation>
    <scope>NUCLEOTIDE SEQUENCE [LARGE SCALE GENOMIC DNA]</scope>
    <source>
        <strain evidence="7 8">NPDC033843</strain>
    </source>
</reference>
<proteinExistence type="inferred from homology"/>
<dbReference type="InterPro" id="IPR007627">
    <property type="entry name" value="RNA_pol_sigma70_r2"/>
</dbReference>
<dbReference type="PANTHER" id="PTHR30173:SF36">
    <property type="entry name" value="ECF RNA POLYMERASE SIGMA FACTOR SIGJ"/>
    <property type="match status" value="1"/>
</dbReference>
<evidence type="ECO:0000313" key="8">
    <source>
        <dbReference type="Proteomes" id="UP001550739"/>
    </source>
</evidence>
<evidence type="ECO:0000256" key="3">
    <source>
        <dbReference type="ARBA" id="ARBA00023082"/>
    </source>
</evidence>
<feature type="domain" description="RNA polymerase sigma-70 region 2" evidence="5">
    <location>
        <begin position="31"/>
        <end position="93"/>
    </location>
</feature>
<evidence type="ECO:0000259" key="5">
    <source>
        <dbReference type="Pfam" id="PF04542"/>
    </source>
</evidence>
<evidence type="ECO:0000256" key="1">
    <source>
        <dbReference type="ARBA" id="ARBA00010641"/>
    </source>
</evidence>
<dbReference type="Pfam" id="PF04542">
    <property type="entry name" value="Sigma70_r2"/>
    <property type="match status" value="1"/>
</dbReference>
<dbReference type="InterPro" id="IPR013325">
    <property type="entry name" value="RNA_pol_sigma_r2"/>
</dbReference>
<organism evidence="7 8">
    <name type="scientific">Streptomyces sp. 900129855</name>
    <dbReference type="NCBI Taxonomy" id="3155129"/>
    <lineage>
        <taxon>Bacteria</taxon>
        <taxon>Bacillati</taxon>
        <taxon>Actinomycetota</taxon>
        <taxon>Actinomycetes</taxon>
        <taxon>Kitasatosporales</taxon>
        <taxon>Streptomycetaceae</taxon>
        <taxon>Streptomyces</taxon>
    </lineage>
</organism>
<dbReference type="PANTHER" id="PTHR30173">
    <property type="entry name" value="SIGMA 19 FACTOR"/>
    <property type="match status" value="1"/>
</dbReference>
<keyword evidence="2" id="KW-0805">Transcription regulation</keyword>
<gene>
    <name evidence="7" type="ORF">AB0E89_15095</name>
</gene>
<comment type="caution">
    <text evidence="7">The sequence shown here is derived from an EMBL/GenBank/DDBJ whole genome shotgun (WGS) entry which is preliminary data.</text>
</comment>
<evidence type="ECO:0000259" key="6">
    <source>
        <dbReference type="Pfam" id="PF08281"/>
    </source>
</evidence>
<keyword evidence="8" id="KW-1185">Reference proteome</keyword>
<dbReference type="RefSeq" id="WP_334582065.1">
    <property type="nucleotide sequence ID" value="NZ_JBEZVE010000007.1"/>
</dbReference>
<dbReference type="SUPFAM" id="SSF88659">
    <property type="entry name" value="Sigma3 and sigma4 domains of RNA polymerase sigma factors"/>
    <property type="match status" value="1"/>
</dbReference>
<evidence type="ECO:0000256" key="2">
    <source>
        <dbReference type="ARBA" id="ARBA00023015"/>
    </source>
</evidence>
<dbReference type="SUPFAM" id="SSF88946">
    <property type="entry name" value="Sigma2 domain of RNA polymerase sigma factors"/>
    <property type="match status" value="1"/>
</dbReference>
<accession>A0ABV2ZH63</accession>
<feature type="domain" description="RNA polymerase sigma factor 70 region 4 type 2" evidence="6">
    <location>
        <begin position="125"/>
        <end position="164"/>
    </location>
</feature>
<dbReference type="Proteomes" id="UP001550739">
    <property type="component" value="Unassembled WGS sequence"/>
</dbReference>
<dbReference type="Gene3D" id="1.10.10.10">
    <property type="entry name" value="Winged helix-like DNA-binding domain superfamily/Winged helix DNA-binding domain"/>
    <property type="match status" value="1"/>
</dbReference>
<evidence type="ECO:0000256" key="4">
    <source>
        <dbReference type="ARBA" id="ARBA00023163"/>
    </source>
</evidence>
<dbReference type="Gene3D" id="1.10.1740.10">
    <property type="match status" value="1"/>
</dbReference>
<dbReference type="EMBL" id="JBEZVE010000007">
    <property type="protein sequence ID" value="MEU3781889.1"/>
    <property type="molecule type" value="Genomic_DNA"/>
</dbReference>
<dbReference type="InterPro" id="IPR036388">
    <property type="entry name" value="WH-like_DNA-bd_sf"/>
</dbReference>
<name>A0ABV2ZH63_9ACTN</name>
<keyword evidence="4" id="KW-0804">Transcription</keyword>
<dbReference type="InterPro" id="IPR013324">
    <property type="entry name" value="RNA_pol_sigma_r3/r4-like"/>
</dbReference>